<protein>
    <recommendedName>
        <fullName evidence="9">Methylated-DNA--protein-cysteine methyltransferase</fullName>
        <ecNumber evidence="9">2.1.1.63</ecNumber>
    </recommendedName>
    <alternativeName>
        <fullName evidence="9">6-O-methylguanine-DNA methyltransferase</fullName>
        <shortName evidence="9">MGMT</shortName>
    </alternativeName>
    <alternativeName>
        <fullName evidence="9">O-6-methylguanine-DNA-alkyltransferase</fullName>
    </alternativeName>
</protein>
<dbReference type="PROSITE" id="PS00374">
    <property type="entry name" value="MGMT"/>
    <property type="match status" value="1"/>
</dbReference>
<evidence type="ECO:0000256" key="7">
    <source>
        <dbReference type="ARBA" id="ARBA00023204"/>
    </source>
</evidence>
<comment type="subcellular location">
    <subcellularLocation>
        <location evidence="9">Cytoplasm</location>
    </subcellularLocation>
</comment>
<dbReference type="PANTHER" id="PTHR10815">
    <property type="entry name" value="METHYLATED-DNA--PROTEIN-CYSTEINE METHYLTRANSFERASE"/>
    <property type="match status" value="1"/>
</dbReference>
<dbReference type="EC" id="2.1.1.63" evidence="9"/>
<dbReference type="HAMAP" id="MF_00772">
    <property type="entry name" value="OGT"/>
    <property type="match status" value="1"/>
</dbReference>
<name>A0A0A0I351_CLONO</name>
<dbReference type="InterPro" id="IPR036631">
    <property type="entry name" value="MGMT_N_sf"/>
</dbReference>
<evidence type="ECO:0000256" key="2">
    <source>
        <dbReference type="ARBA" id="ARBA00008711"/>
    </source>
</evidence>
<keyword evidence="7 9" id="KW-0234">DNA repair</keyword>
<keyword evidence="6 9" id="KW-0227">DNA damage</keyword>
<sequence>MINLYELYYSSPIGILKIKSTKYEILSLEFVQEKFFNKENINILKEASKQLDEYFKGSRKEFDLNIRLEGTEFQKKVWNELLKIPYGEVVTYKDIATRIGNEKAVRAVGNANNKNKIPIIVPCHRVVGSNGKLVGYLGGLDKKIWLLNHEK</sequence>
<dbReference type="GO" id="GO:0003908">
    <property type="term" value="F:methylated-DNA-[protein]-cysteine S-methyltransferase activity"/>
    <property type="evidence" value="ECO:0007669"/>
    <property type="project" value="UniProtKB-UniRule"/>
</dbReference>
<proteinExistence type="inferred from homology"/>
<dbReference type="RefSeq" id="WP_039256076.1">
    <property type="nucleotide sequence ID" value="NZ_JENJ01000062.1"/>
</dbReference>
<dbReference type="Proteomes" id="UP000030012">
    <property type="component" value="Unassembled WGS sequence"/>
</dbReference>
<feature type="domain" description="Methylated-DNA-[protein]-cysteine S-methyltransferase DNA binding" evidence="10">
    <location>
        <begin position="72"/>
        <end position="151"/>
    </location>
</feature>
<evidence type="ECO:0000259" key="11">
    <source>
        <dbReference type="Pfam" id="PF02870"/>
    </source>
</evidence>
<gene>
    <name evidence="12" type="ORF">Z968_11145</name>
</gene>
<comment type="function">
    <text evidence="9">Involved in the cellular defense against the biological effects of O6-methylguanine (O6-MeG) and O4-methylthymine (O4-MeT) in DNA. Repairs the methylated nucleobase in DNA by stoichiometrically transferring the methyl group to a cysteine residue in the enzyme. This is a suicide reaction: the enzyme is irreversibly inactivated.</text>
</comment>
<comment type="caution">
    <text evidence="12">The sequence shown here is derived from an EMBL/GenBank/DDBJ whole genome shotgun (WGS) entry which is preliminary data.</text>
</comment>
<dbReference type="FunFam" id="1.10.10.10:FF:000214">
    <property type="entry name" value="Methylated-DNA--protein-cysteine methyltransferase"/>
    <property type="match status" value="1"/>
</dbReference>
<dbReference type="GO" id="GO:0032259">
    <property type="term" value="P:methylation"/>
    <property type="evidence" value="ECO:0007669"/>
    <property type="project" value="UniProtKB-KW"/>
</dbReference>
<dbReference type="Pfam" id="PF02870">
    <property type="entry name" value="Methyltransf_1N"/>
    <property type="match status" value="1"/>
</dbReference>
<evidence type="ECO:0000256" key="6">
    <source>
        <dbReference type="ARBA" id="ARBA00022763"/>
    </source>
</evidence>
<dbReference type="GO" id="GO:0005737">
    <property type="term" value="C:cytoplasm"/>
    <property type="evidence" value="ECO:0007669"/>
    <property type="project" value="UniProtKB-SubCell"/>
</dbReference>
<evidence type="ECO:0000256" key="5">
    <source>
        <dbReference type="ARBA" id="ARBA00022679"/>
    </source>
</evidence>
<feature type="domain" description="Methylguanine DNA methyltransferase ribonuclease-like" evidence="11">
    <location>
        <begin position="5"/>
        <end position="67"/>
    </location>
</feature>
<dbReference type="Gene3D" id="1.10.10.10">
    <property type="entry name" value="Winged helix-like DNA-binding domain superfamily/Winged helix DNA-binding domain"/>
    <property type="match status" value="1"/>
</dbReference>
<dbReference type="EMBL" id="JENJ01000062">
    <property type="protein sequence ID" value="KGM94716.1"/>
    <property type="molecule type" value="Genomic_DNA"/>
</dbReference>
<evidence type="ECO:0000256" key="3">
    <source>
        <dbReference type="ARBA" id="ARBA00022490"/>
    </source>
</evidence>
<dbReference type="InterPro" id="IPR001497">
    <property type="entry name" value="MethylDNA_cys_MeTrfase_AS"/>
</dbReference>
<comment type="catalytic activity">
    <reaction evidence="1 9">
        <text>a 4-O-methyl-thymidine in DNA + L-cysteinyl-[protein] = a thymidine in DNA + S-methyl-L-cysteinyl-[protein]</text>
        <dbReference type="Rhea" id="RHEA:53428"/>
        <dbReference type="Rhea" id="RHEA-COMP:10131"/>
        <dbReference type="Rhea" id="RHEA-COMP:10132"/>
        <dbReference type="Rhea" id="RHEA-COMP:13555"/>
        <dbReference type="Rhea" id="RHEA-COMP:13556"/>
        <dbReference type="ChEBI" id="CHEBI:29950"/>
        <dbReference type="ChEBI" id="CHEBI:82612"/>
        <dbReference type="ChEBI" id="CHEBI:137386"/>
        <dbReference type="ChEBI" id="CHEBI:137387"/>
        <dbReference type="EC" id="2.1.1.63"/>
    </reaction>
</comment>
<dbReference type="InterPro" id="IPR014048">
    <property type="entry name" value="MethylDNA_cys_MeTrfase_DNA-bd"/>
</dbReference>
<dbReference type="NCBIfam" id="TIGR00589">
    <property type="entry name" value="ogt"/>
    <property type="match status" value="1"/>
</dbReference>
<dbReference type="Pfam" id="PF01035">
    <property type="entry name" value="DNA_binding_1"/>
    <property type="match status" value="1"/>
</dbReference>
<organism evidence="12 13">
    <name type="scientific">Clostridium novyi A str. 4552</name>
    <dbReference type="NCBI Taxonomy" id="1444289"/>
    <lineage>
        <taxon>Bacteria</taxon>
        <taxon>Bacillati</taxon>
        <taxon>Bacillota</taxon>
        <taxon>Clostridia</taxon>
        <taxon>Eubacteriales</taxon>
        <taxon>Clostridiaceae</taxon>
        <taxon>Clostridium</taxon>
    </lineage>
</organism>
<evidence type="ECO:0000256" key="1">
    <source>
        <dbReference type="ARBA" id="ARBA00001286"/>
    </source>
</evidence>
<keyword evidence="3 9" id="KW-0963">Cytoplasm</keyword>
<evidence type="ECO:0000256" key="4">
    <source>
        <dbReference type="ARBA" id="ARBA00022603"/>
    </source>
</evidence>
<keyword evidence="4 9" id="KW-0489">Methyltransferase</keyword>
<reference evidence="12 13" key="1">
    <citation type="submission" date="2014-01" db="EMBL/GenBank/DDBJ databases">
        <title>Plasmidome dynamics in the species complex Clostridium novyi sensu lato converts strains of independent lineages into distinctly different pathogens.</title>
        <authorList>
            <person name="Skarin H."/>
            <person name="Segerman B."/>
        </authorList>
    </citation>
    <scope>NUCLEOTIDE SEQUENCE [LARGE SCALE GENOMIC DNA]</scope>
    <source>
        <strain evidence="12 13">4552</strain>
    </source>
</reference>
<comment type="miscellaneous">
    <text evidence="9">This enzyme catalyzes only one turnover and therefore is not strictly catalytic. According to one definition, an enzyme is a biocatalyst that acts repeatedly and over many reaction cycles.</text>
</comment>
<feature type="active site" description="Nucleophile; methyl group acceptor" evidence="9">
    <location>
        <position position="123"/>
    </location>
</feature>
<dbReference type="SUPFAM" id="SSF53155">
    <property type="entry name" value="Methylated DNA-protein cysteine methyltransferase domain"/>
    <property type="match status" value="1"/>
</dbReference>
<dbReference type="PANTHER" id="PTHR10815:SF13">
    <property type="entry name" value="METHYLATED-DNA--PROTEIN-CYSTEINE METHYLTRANSFERASE"/>
    <property type="match status" value="1"/>
</dbReference>
<dbReference type="OrthoDB" id="9802228at2"/>
<dbReference type="InterPro" id="IPR036388">
    <property type="entry name" value="WH-like_DNA-bd_sf"/>
</dbReference>
<evidence type="ECO:0000259" key="10">
    <source>
        <dbReference type="Pfam" id="PF01035"/>
    </source>
</evidence>
<evidence type="ECO:0000313" key="13">
    <source>
        <dbReference type="Proteomes" id="UP000030012"/>
    </source>
</evidence>
<dbReference type="InterPro" id="IPR036217">
    <property type="entry name" value="MethylDNA_cys_MeTrfase_DNAb"/>
</dbReference>
<comment type="similarity">
    <text evidence="2 9">Belongs to the MGMT family.</text>
</comment>
<keyword evidence="5 9" id="KW-0808">Transferase</keyword>
<accession>A0A0A0I351</accession>
<dbReference type="GO" id="GO:0006307">
    <property type="term" value="P:DNA alkylation repair"/>
    <property type="evidence" value="ECO:0007669"/>
    <property type="project" value="UniProtKB-UniRule"/>
</dbReference>
<dbReference type="InterPro" id="IPR023546">
    <property type="entry name" value="MGMT"/>
</dbReference>
<evidence type="ECO:0000256" key="9">
    <source>
        <dbReference type="HAMAP-Rule" id="MF_00772"/>
    </source>
</evidence>
<dbReference type="CDD" id="cd06445">
    <property type="entry name" value="ATase"/>
    <property type="match status" value="1"/>
</dbReference>
<dbReference type="InterPro" id="IPR008332">
    <property type="entry name" value="MethylG_MeTrfase_N"/>
</dbReference>
<dbReference type="SUPFAM" id="SSF46767">
    <property type="entry name" value="Methylated DNA-protein cysteine methyltransferase, C-terminal domain"/>
    <property type="match status" value="1"/>
</dbReference>
<dbReference type="Gene3D" id="3.30.160.70">
    <property type="entry name" value="Methylated DNA-protein cysteine methyltransferase domain"/>
    <property type="match status" value="1"/>
</dbReference>
<evidence type="ECO:0000313" key="12">
    <source>
        <dbReference type="EMBL" id="KGM94716.1"/>
    </source>
</evidence>
<evidence type="ECO:0000256" key="8">
    <source>
        <dbReference type="ARBA" id="ARBA00049348"/>
    </source>
</evidence>
<dbReference type="AlphaFoldDB" id="A0A0A0I351"/>
<comment type="catalytic activity">
    <reaction evidence="8 9">
        <text>a 6-O-methyl-2'-deoxyguanosine in DNA + L-cysteinyl-[protein] = S-methyl-L-cysteinyl-[protein] + a 2'-deoxyguanosine in DNA</text>
        <dbReference type="Rhea" id="RHEA:24000"/>
        <dbReference type="Rhea" id="RHEA-COMP:10131"/>
        <dbReference type="Rhea" id="RHEA-COMP:10132"/>
        <dbReference type="Rhea" id="RHEA-COMP:11367"/>
        <dbReference type="Rhea" id="RHEA-COMP:11368"/>
        <dbReference type="ChEBI" id="CHEBI:29950"/>
        <dbReference type="ChEBI" id="CHEBI:82612"/>
        <dbReference type="ChEBI" id="CHEBI:85445"/>
        <dbReference type="ChEBI" id="CHEBI:85448"/>
        <dbReference type="EC" id="2.1.1.63"/>
    </reaction>
</comment>